<gene>
    <name evidence="1" type="ORF">SLS56_010902</name>
</gene>
<reference evidence="1 2" key="1">
    <citation type="submission" date="2024-02" db="EMBL/GenBank/DDBJ databases">
        <title>De novo assembly and annotation of 12 fungi associated with fruit tree decline syndrome in Ontario, Canada.</title>
        <authorList>
            <person name="Sulman M."/>
            <person name="Ellouze W."/>
            <person name="Ilyukhin E."/>
        </authorList>
    </citation>
    <scope>NUCLEOTIDE SEQUENCE [LARGE SCALE GENOMIC DNA]</scope>
    <source>
        <strain evidence="1 2">M1-105</strain>
    </source>
</reference>
<comment type="caution">
    <text evidence="1">The sequence shown here is derived from an EMBL/GenBank/DDBJ whole genome shotgun (WGS) entry which is preliminary data.</text>
</comment>
<sequence length="93" mass="10764">MPRVSRQGVRRNRISRIIDFAYGNLTRELDESEHFEVKAFRSNHGGTWTAYLTGVCESGEAHVIMVGWTESTENRALSSLLRACRRHVGWTWR</sequence>
<dbReference type="Proteomes" id="UP001521116">
    <property type="component" value="Unassembled WGS sequence"/>
</dbReference>
<organism evidence="1 2">
    <name type="scientific">Neofusicoccum ribis</name>
    <dbReference type="NCBI Taxonomy" id="45134"/>
    <lineage>
        <taxon>Eukaryota</taxon>
        <taxon>Fungi</taxon>
        <taxon>Dikarya</taxon>
        <taxon>Ascomycota</taxon>
        <taxon>Pezizomycotina</taxon>
        <taxon>Dothideomycetes</taxon>
        <taxon>Dothideomycetes incertae sedis</taxon>
        <taxon>Botryosphaeriales</taxon>
        <taxon>Botryosphaeriaceae</taxon>
        <taxon>Neofusicoccum</taxon>
    </lineage>
</organism>
<evidence type="ECO:0000313" key="2">
    <source>
        <dbReference type="Proteomes" id="UP001521116"/>
    </source>
</evidence>
<dbReference type="EMBL" id="JAJVDC020000227">
    <property type="protein sequence ID" value="KAL1617612.1"/>
    <property type="molecule type" value="Genomic_DNA"/>
</dbReference>
<name>A0ABR3SDX7_9PEZI</name>
<proteinExistence type="predicted"/>
<keyword evidence="2" id="KW-1185">Reference proteome</keyword>
<protein>
    <submittedName>
        <fullName evidence="1">Uncharacterized protein</fullName>
    </submittedName>
</protein>
<accession>A0ABR3SDX7</accession>
<evidence type="ECO:0000313" key="1">
    <source>
        <dbReference type="EMBL" id="KAL1617612.1"/>
    </source>
</evidence>